<evidence type="ECO:0000313" key="3">
    <source>
        <dbReference type="EMBL" id="MFC0215649.1"/>
    </source>
</evidence>
<dbReference type="PANTHER" id="PTHR33376:SF2">
    <property type="entry name" value="DICARBOXYLATE-BINDING PERIPLASMIC PROTEIN"/>
    <property type="match status" value="1"/>
</dbReference>
<feature type="signal peptide" evidence="2">
    <location>
        <begin position="1"/>
        <end position="20"/>
    </location>
</feature>
<proteinExistence type="predicted"/>
<dbReference type="InterPro" id="IPR004682">
    <property type="entry name" value="TRAP_DctP"/>
</dbReference>
<dbReference type="Gene3D" id="3.40.190.170">
    <property type="entry name" value="Bacterial extracellular solute-binding protein, family 7"/>
    <property type="match status" value="1"/>
</dbReference>
<feature type="chain" id="PRO_5046005048" evidence="2">
    <location>
        <begin position="21"/>
        <end position="245"/>
    </location>
</feature>
<sequence length="245" mass="26978">MKKTMATSMGFVLLAGVVLSACGSRTSETTGAAGGQEKKADGPKYTFRLAETHPADYPTTIGDKKFAELVNQRSEGRIKIDVFPSSQLGEEKAVIEQVQLGAIEFTRVSTGALGGFNKNYEVFSLPYIFDNEEHQWKFLEGEYGTKLLDSLETSRMKGLAYYSSGARHFYSRKPINSIADLKGQKVRVIQNKVNIDLMNALGANATPMPYGEVFSALQTGVIDAAENNYPSYFTSNHYQQAKNII</sequence>
<name>A0ABV6DSM7_9BACL</name>
<evidence type="ECO:0000313" key="4">
    <source>
        <dbReference type="Proteomes" id="UP001589776"/>
    </source>
</evidence>
<dbReference type="PANTHER" id="PTHR33376">
    <property type="match status" value="1"/>
</dbReference>
<organism evidence="3 4">
    <name type="scientific">Paenibacillus chartarius</name>
    <dbReference type="NCBI Taxonomy" id="747481"/>
    <lineage>
        <taxon>Bacteria</taxon>
        <taxon>Bacillati</taxon>
        <taxon>Bacillota</taxon>
        <taxon>Bacilli</taxon>
        <taxon>Bacillales</taxon>
        <taxon>Paenibacillaceae</taxon>
        <taxon>Paenibacillus</taxon>
    </lineage>
</organism>
<dbReference type="SUPFAM" id="SSF53850">
    <property type="entry name" value="Periplasmic binding protein-like II"/>
    <property type="match status" value="1"/>
</dbReference>
<dbReference type="CDD" id="cd13671">
    <property type="entry name" value="PBP2_TRAP_SBP_like_3"/>
    <property type="match status" value="1"/>
</dbReference>
<evidence type="ECO:0000256" key="2">
    <source>
        <dbReference type="SAM" id="SignalP"/>
    </source>
</evidence>
<dbReference type="InterPro" id="IPR018389">
    <property type="entry name" value="DctP_fam"/>
</dbReference>
<keyword evidence="1 2" id="KW-0732">Signal</keyword>
<comment type="caution">
    <text evidence="3">The sequence shown here is derived from an EMBL/GenBank/DDBJ whole genome shotgun (WGS) entry which is preliminary data.</text>
</comment>
<protein>
    <submittedName>
        <fullName evidence="3">TRAP transporter substrate-binding protein</fullName>
    </submittedName>
</protein>
<accession>A0ABV6DSM7</accession>
<keyword evidence="4" id="KW-1185">Reference proteome</keyword>
<dbReference type="Proteomes" id="UP001589776">
    <property type="component" value="Unassembled WGS sequence"/>
</dbReference>
<dbReference type="Pfam" id="PF03480">
    <property type="entry name" value="DctP"/>
    <property type="match status" value="1"/>
</dbReference>
<dbReference type="NCBIfam" id="NF037995">
    <property type="entry name" value="TRAP_S1"/>
    <property type="match status" value="1"/>
</dbReference>
<reference evidence="3 4" key="1">
    <citation type="submission" date="2024-09" db="EMBL/GenBank/DDBJ databases">
        <authorList>
            <person name="Sun Q."/>
            <person name="Mori K."/>
        </authorList>
    </citation>
    <scope>NUCLEOTIDE SEQUENCE [LARGE SCALE GENOMIC DNA]</scope>
    <source>
        <strain evidence="3 4">CCM 7759</strain>
    </source>
</reference>
<gene>
    <name evidence="3" type="ORF">ACFFK0_24945</name>
</gene>
<dbReference type="NCBIfam" id="TIGR00787">
    <property type="entry name" value="dctP"/>
    <property type="match status" value="1"/>
</dbReference>
<dbReference type="EMBL" id="JBHLWN010000101">
    <property type="protein sequence ID" value="MFC0215649.1"/>
    <property type="molecule type" value="Genomic_DNA"/>
</dbReference>
<dbReference type="RefSeq" id="WP_377473107.1">
    <property type="nucleotide sequence ID" value="NZ_JBHLWN010000101.1"/>
</dbReference>
<dbReference type="PROSITE" id="PS51257">
    <property type="entry name" value="PROKAR_LIPOPROTEIN"/>
    <property type="match status" value="1"/>
</dbReference>
<evidence type="ECO:0000256" key="1">
    <source>
        <dbReference type="ARBA" id="ARBA00022729"/>
    </source>
</evidence>
<dbReference type="InterPro" id="IPR038404">
    <property type="entry name" value="TRAP_DctP_sf"/>
</dbReference>